<dbReference type="RefSeq" id="XP_024332033.1">
    <property type="nucleotide sequence ID" value="XM_024475830.1"/>
</dbReference>
<reference evidence="1 2" key="1">
    <citation type="journal article" date="2015" name="Environ. Microbiol.">
        <title>Genome analyses suggest the presence of polyploidy and recent human-driven expansions in eight global populations of the honeybee pathogen Nosema ceranae.</title>
        <authorList>
            <person name="Pelin A."/>
            <person name="Selman M."/>
            <person name="Aris-Brosou S."/>
            <person name="Farinelli L."/>
            <person name="Corradi N."/>
        </authorList>
    </citation>
    <scope>NUCLEOTIDE SEQUENCE [LARGE SCALE GENOMIC DNA]</scope>
    <source>
        <strain evidence="1 2">PA08 1199</strain>
    </source>
</reference>
<keyword evidence="2" id="KW-1185">Reference proteome</keyword>
<dbReference type="VEuPathDB" id="MicrosporidiaDB:G9O61_00g008280"/>
<gene>
    <name evidence="1" type="ORF">AAJ76_5000129780</name>
</gene>
<dbReference type="VEuPathDB" id="MicrosporidiaDB:NCER_100246"/>
<sequence>MNAKIKILKYLEITNNCCSSLQYISKLLNILDIFDFETVKNFYLTYKDRKKDIKINNKLSVSINYILTRNFEFLEKIDDSFFIHLLIDNEEYFELSDTLELRLIEIINKSSVLDIKLYKYITKYHNNLILTETSAKYIFDVSKLMSYTKNDIKVIRQILLKNRETKTKEEITKYIKTQGCINNIILYNCFILQIYNVSYISNIDLATVKKIICYSHFIEHINKSRILQRYFVSLRDLDCMLKYPEYAIIDDLIKYCNDKSEEKISSCLDGLQDTNVKNNLHNDQNKHTQVDFPIQEILVMYLINKKHTTICDIQQIINKLGLENKLLIEFFKIKGYDLQEIDPKRIKLNDHDNSENDKLKKSTSIVDRVNARVLSLQKIKDSYPIHNNIEISLLADAHDDILFDKNRFFMNIDMYLKRIHNKEFSSDEVCNLIDLIFEILDFKRTCNLVLDILKSYRASVIEKIQINLLKVLDDGFFEVEYFENIRNLYNKLLVLSNTSKTKKNNDTILIKLSKYCNFFDKEIHIGNIKK</sequence>
<dbReference type="GeneID" id="36320777"/>
<dbReference type="Proteomes" id="UP000034350">
    <property type="component" value="Unassembled WGS sequence"/>
</dbReference>
<evidence type="ECO:0000313" key="2">
    <source>
        <dbReference type="Proteomes" id="UP000034350"/>
    </source>
</evidence>
<comment type="caution">
    <text evidence="1">The sequence shown here is derived from an EMBL/GenBank/DDBJ whole genome shotgun (WGS) entry which is preliminary data.</text>
</comment>
<organism evidence="1 2">
    <name type="scientific">Vairimorpha ceranae</name>
    <dbReference type="NCBI Taxonomy" id="40302"/>
    <lineage>
        <taxon>Eukaryota</taxon>
        <taxon>Fungi</taxon>
        <taxon>Fungi incertae sedis</taxon>
        <taxon>Microsporidia</taxon>
        <taxon>Nosematidae</taxon>
        <taxon>Vairimorpha</taxon>
    </lineage>
</organism>
<proteinExistence type="predicted"/>
<dbReference type="AlphaFoldDB" id="A0A0F9WG09"/>
<name>A0A0F9WG09_9MICR</name>
<protein>
    <submittedName>
        <fullName evidence="1">Uncharacterized protein</fullName>
    </submittedName>
</protein>
<dbReference type="EMBL" id="JPQZ01000005">
    <property type="protein sequence ID" value="KKO76291.1"/>
    <property type="molecule type" value="Genomic_DNA"/>
</dbReference>
<dbReference type="VEuPathDB" id="MicrosporidiaDB:AAJ76_5000129780"/>
<evidence type="ECO:0000313" key="1">
    <source>
        <dbReference type="EMBL" id="KKO76291.1"/>
    </source>
</evidence>
<dbReference type="OrthoDB" id="10666665at2759"/>
<accession>A0A0F9WG09</accession>